<reference evidence="1 3" key="1">
    <citation type="journal article" date="2011" name="Nature">
        <title>The Medicago genome provides insight into the evolution of rhizobial symbioses.</title>
        <authorList>
            <person name="Young N.D."/>
            <person name="Debelle F."/>
            <person name="Oldroyd G.E."/>
            <person name="Geurts R."/>
            <person name="Cannon S.B."/>
            <person name="Udvardi M.K."/>
            <person name="Benedito V.A."/>
            <person name="Mayer K.F."/>
            <person name="Gouzy J."/>
            <person name="Schoof H."/>
            <person name="Van de Peer Y."/>
            <person name="Proost S."/>
            <person name="Cook D.R."/>
            <person name="Meyers B.C."/>
            <person name="Spannagl M."/>
            <person name="Cheung F."/>
            <person name="De Mita S."/>
            <person name="Krishnakumar V."/>
            <person name="Gundlach H."/>
            <person name="Zhou S."/>
            <person name="Mudge J."/>
            <person name="Bharti A.K."/>
            <person name="Murray J.D."/>
            <person name="Naoumkina M.A."/>
            <person name="Rosen B."/>
            <person name="Silverstein K.A."/>
            <person name="Tang H."/>
            <person name="Rombauts S."/>
            <person name="Zhao P.X."/>
            <person name="Zhou P."/>
            <person name="Barbe V."/>
            <person name="Bardou P."/>
            <person name="Bechner M."/>
            <person name="Bellec A."/>
            <person name="Berger A."/>
            <person name="Berges H."/>
            <person name="Bidwell S."/>
            <person name="Bisseling T."/>
            <person name="Choisne N."/>
            <person name="Couloux A."/>
            <person name="Denny R."/>
            <person name="Deshpande S."/>
            <person name="Dai X."/>
            <person name="Doyle J.J."/>
            <person name="Dudez A.M."/>
            <person name="Farmer A.D."/>
            <person name="Fouteau S."/>
            <person name="Franken C."/>
            <person name="Gibelin C."/>
            <person name="Gish J."/>
            <person name="Goldstein S."/>
            <person name="Gonzalez A.J."/>
            <person name="Green P.J."/>
            <person name="Hallab A."/>
            <person name="Hartog M."/>
            <person name="Hua A."/>
            <person name="Humphray S.J."/>
            <person name="Jeong D.H."/>
            <person name="Jing Y."/>
            <person name="Jocker A."/>
            <person name="Kenton S.M."/>
            <person name="Kim D.J."/>
            <person name="Klee K."/>
            <person name="Lai H."/>
            <person name="Lang C."/>
            <person name="Lin S."/>
            <person name="Macmil S.L."/>
            <person name="Magdelenat G."/>
            <person name="Matthews L."/>
            <person name="McCorrison J."/>
            <person name="Monaghan E.L."/>
            <person name="Mun J.H."/>
            <person name="Najar F.Z."/>
            <person name="Nicholson C."/>
            <person name="Noirot C."/>
            <person name="O'Bleness M."/>
            <person name="Paule C.R."/>
            <person name="Poulain J."/>
            <person name="Prion F."/>
            <person name="Qin B."/>
            <person name="Qu C."/>
            <person name="Retzel E.F."/>
            <person name="Riddle C."/>
            <person name="Sallet E."/>
            <person name="Samain S."/>
            <person name="Samson N."/>
            <person name="Sanders I."/>
            <person name="Saurat O."/>
            <person name="Scarpelli C."/>
            <person name="Schiex T."/>
            <person name="Segurens B."/>
            <person name="Severin A.J."/>
            <person name="Sherrier D.J."/>
            <person name="Shi R."/>
            <person name="Sims S."/>
            <person name="Singer S.R."/>
            <person name="Sinharoy S."/>
            <person name="Sterck L."/>
            <person name="Viollet A."/>
            <person name="Wang B.B."/>
            <person name="Wang K."/>
            <person name="Wang M."/>
            <person name="Wang X."/>
            <person name="Warfsmann J."/>
            <person name="Weissenbach J."/>
            <person name="White D.D."/>
            <person name="White J.D."/>
            <person name="Wiley G.B."/>
            <person name="Wincker P."/>
            <person name="Xing Y."/>
            <person name="Yang L."/>
            <person name="Yao Z."/>
            <person name="Ying F."/>
            <person name="Zhai J."/>
            <person name="Zhou L."/>
            <person name="Zuber A."/>
            <person name="Denarie J."/>
            <person name="Dixon R.A."/>
            <person name="May G.D."/>
            <person name="Schwartz D.C."/>
            <person name="Rogers J."/>
            <person name="Quetier F."/>
            <person name="Town C.D."/>
            <person name="Roe B.A."/>
        </authorList>
    </citation>
    <scope>NUCLEOTIDE SEQUENCE [LARGE SCALE GENOMIC DNA]</scope>
    <source>
        <strain evidence="1">A17</strain>
        <strain evidence="2 3">cv. Jemalong A17</strain>
    </source>
</reference>
<accession>G7KCF9</accession>
<dbReference type="EMBL" id="CM001221">
    <property type="protein sequence ID" value="AES96616.1"/>
    <property type="molecule type" value="Genomic_DNA"/>
</dbReference>
<name>G7KCF9_MEDTR</name>
<dbReference type="HOGENOM" id="CLU_2658233_0_0_1"/>
<dbReference type="PaxDb" id="3880-AES96616"/>
<reference evidence="1 3" key="2">
    <citation type="journal article" date="2014" name="BMC Genomics">
        <title>An improved genome release (version Mt4.0) for the model legume Medicago truncatula.</title>
        <authorList>
            <person name="Tang H."/>
            <person name="Krishnakumar V."/>
            <person name="Bidwell S."/>
            <person name="Rosen B."/>
            <person name="Chan A."/>
            <person name="Zhou S."/>
            <person name="Gentzbittel L."/>
            <person name="Childs K.L."/>
            <person name="Yandell M."/>
            <person name="Gundlach H."/>
            <person name="Mayer K.F."/>
            <person name="Schwartz D.C."/>
            <person name="Town C.D."/>
        </authorList>
    </citation>
    <scope>GENOME REANNOTATION</scope>
    <source>
        <strain evidence="2 3">cv. Jemalong A17</strain>
    </source>
</reference>
<dbReference type="AlphaFoldDB" id="G7KCF9"/>
<dbReference type="EnsemblPlants" id="AES96616">
    <property type="protein sequence ID" value="AES96616"/>
    <property type="gene ID" value="MTR_5g039190"/>
</dbReference>
<evidence type="ECO:0000313" key="2">
    <source>
        <dbReference type="EnsemblPlants" id="AES96616"/>
    </source>
</evidence>
<organism evidence="1 3">
    <name type="scientific">Medicago truncatula</name>
    <name type="common">Barrel medic</name>
    <name type="synonym">Medicago tribuloides</name>
    <dbReference type="NCBI Taxonomy" id="3880"/>
    <lineage>
        <taxon>Eukaryota</taxon>
        <taxon>Viridiplantae</taxon>
        <taxon>Streptophyta</taxon>
        <taxon>Embryophyta</taxon>
        <taxon>Tracheophyta</taxon>
        <taxon>Spermatophyta</taxon>
        <taxon>Magnoliopsida</taxon>
        <taxon>eudicotyledons</taxon>
        <taxon>Gunneridae</taxon>
        <taxon>Pentapetalae</taxon>
        <taxon>rosids</taxon>
        <taxon>fabids</taxon>
        <taxon>Fabales</taxon>
        <taxon>Fabaceae</taxon>
        <taxon>Papilionoideae</taxon>
        <taxon>50 kb inversion clade</taxon>
        <taxon>NPAAA clade</taxon>
        <taxon>Hologalegina</taxon>
        <taxon>IRL clade</taxon>
        <taxon>Trifolieae</taxon>
        <taxon>Medicago</taxon>
    </lineage>
</organism>
<sequence>MLLYITLEPAAKPSLGSWEHQTSGYVTGFGCLSSNLFNSDLLFWFLSSLEILKSFKTHSKIFEMELLTSLYLYMYP</sequence>
<dbReference type="Proteomes" id="UP000002051">
    <property type="component" value="Chromosome 5"/>
</dbReference>
<keyword evidence="3" id="KW-1185">Reference proteome</keyword>
<evidence type="ECO:0000313" key="1">
    <source>
        <dbReference type="EMBL" id="AES96616.1"/>
    </source>
</evidence>
<gene>
    <name evidence="1" type="ordered locus">MTR_5g039190</name>
</gene>
<protein>
    <submittedName>
        <fullName evidence="1 2">Uncharacterized protein</fullName>
    </submittedName>
</protein>
<reference evidence="2" key="3">
    <citation type="submission" date="2015-04" db="UniProtKB">
        <authorList>
            <consortium name="EnsemblPlants"/>
        </authorList>
    </citation>
    <scope>IDENTIFICATION</scope>
    <source>
        <strain evidence="2">cv. Jemalong A17</strain>
    </source>
</reference>
<proteinExistence type="predicted"/>
<evidence type="ECO:0000313" key="3">
    <source>
        <dbReference type="Proteomes" id="UP000002051"/>
    </source>
</evidence>